<feature type="compositionally biased region" description="Basic and acidic residues" evidence="1">
    <location>
        <begin position="31"/>
        <end position="41"/>
    </location>
</feature>
<feature type="transmembrane region" description="Helical" evidence="2">
    <location>
        <begin position="86"/>
        <end position="105"/>
    </location>
</feature>
<comment type="caution">
    <text evidence="3">The sequence shown here is derived from an EMBL/GenBank/DDBJ whole genome shotgun (WGS) entry which is preliminary data.</text>
</comment>
<dbReference type="OrthoDB" id="3749021at2"/>
<keyword evidence="2" id="KW-0472">Membrane</keyword>
<dbReference type="EMBL" id="VLNT01000006">
    <property type="protein sequence ID" value="TSD63063.1"/>
    <property type="molecule type" value="Genomic_DNA"/>
</dbReference>
<protein>
    <submittedName>
        <fullName evidence="3">Uncharacterized protein</fullName>
    </submittedName>
</protein>
<keyword evidence="2" id="KW-0812">Transmembrane</keyword>
<keyword evidence="4" id="KW-1185">Reference proteome</keyword>
<gene>
    <name evidence="3" type="ORF">FNM00_09020</name>
</gene>
<proteinExistence type="predicted"/>
<feature type="compositionally biased region" description="Acidic residues" evidence="1">
    <location>
        <begin position="50"/>
        <end position="67"/>
    </location>
</feature>
<evidence type="ECO:0000313" key="4">
    <source>
        <dbReference type="Proteomes" id="UP000316988"/>
    </source>
</evidence>
<evidence type="ECO:0000256" key="1">
    <source>
        <dbReference type="SAM" id="MobiDB-lite"/>
    </source>
</evidence>
<evidence type="ECO:0000313" key="3">
    <source>
        <dbReference type="EMBL" id="TSD63063.1"/>
    </source>
</evidence>
<keyword evidence="2" id="KW-1133">Transmembrane helix</keyword>
<name>A0A554S9Q8_9ACTN</name>
<sequence length="149" mass="16656">MDERDERDAFDRIVEGLDLDLSDLPDLDEAAERHARERESEDVVPAGPADLDDDLPPELRDDDGDDEVPFYRQVPPARVRPAPGTGLAWVGVLAAPVVLIASFLFDFWVASWLIALLTVASIVSVAWLFWRLPERGPSHRDWPDDGAEL</sequence>
<feature type="region of interest" description="Disordered" evidence="1">
    <location>
        <begin position="31"/>
        <end position="67"/>
    </location>
</feature>
<evidence type="ECO:0000256" key="2">
    <source>
        <dbReference type="SAM" id="Phobius"/>
    </source>
</evidence>
<dbReference type="RefSeq" id="WP_143913117.1">
    <property type="nucleotide sequence ID" value="NZ_VLNT01000006.1"/>
</dbReference>
<reference evidence="3 4" key="1">
    <citation type="submission" date="2019-07" db="EMBL/GenBank/DDBJ databases">
        <authorList>
            <person name="Zhao L.H."/>
        </authorList>
    </citation>
    <scope>NUCLEOTIDE SEQUENCE [LARGE SCALE GENOMIC DNA]</scope>
    <source>
        <strain evidence="3 4">Co35</strain>
    </source>
</reference>
<dbReference type="Proteomes" id="UP000316988">
    <property type="component" value="Unassembled WGS sequence"/>
</dbReference>
<feature type="transmembrane region" description="Helical" evidence="2">
    <location>
        <begin position="111"/>
        <end position="130"/>
    </location>
</feature>
<dbReference type="AlphaFoldDB" id="A0A554S9Q8"/>
<organism evidence="3 4">
    <name type="scientific">Aeromicrobium piscarium</name>
    <dbReference type="NCBI Taxonomy" id="2590901"/>
    <lineage>
        <taxon>Bacteria</taxon>
        <taxon>Bacillati</taxon>
        <taxon>Actinomycetota</taxon>
        <taxon>Actinomycetes</taxon>
        <taxon>Propionibacteriales</taxon>
        <taxon>Nocardioidaceae</taxon>
        <taxon>Aeromicrobium</taxon>
    </lineage>
</organism>
<accession>A0A554S9Q8</accession>